<protein>
    <recommendedName>
        <fullName evidence="5">Ig-like domain-containing protein</fullName>
    </recommendedName>
</protein>
<dbReference type="SUPFAM" id="SSF52058">
    <property type="entry name" value="L domain-like"/>
    <property type="match status" value="1"/>
</dbReference>
<dbReference type="InterPro" id="IPR032675">
    <property type="entry name" value="LRR_dom_sf"/>
</dbReference>
<keyword evidence="2" id="KW-0732">Signal</keyword>
<dbReference type="PRINTS" id="PR00019">
    <property type="entry name" value="LEURICHRPT"/>
</dbReference>
<dbReference type="Proteomes" id="UP001152888">
    <property type="component" value="Unassembled WGS sequence"/>
</dbReference>
<dbReference type="AlphaFoldDB" id="A0A9P0LM04"/>
<keyword evidence="3" id="KW-0677">Repeat</keyword>
<accession>A0A9P0LM04</accession>
<dbReference type="SMART" id="SM00369">
    <property type="entry name" value="LRR_TYP"/>
    <property type="match status" value="9"/>
</dbReference>
<evidence type="ECO:0000259" key="5">
    <source>
        <dbReference type="PROSITE" id="PS50835"/>
    </source>
</evidence>
<evidence type="ECO:0000256" key="4">
    <source>
        <dbReference type="ARBA" id="ARBA00023157"/>
    </source>
</evidence>
<keyword evidence="7" id="KW-1185">Reference proteome</keyword>
<dbReference type="FunFam" id="3.80.10.10:FF:001164">
    <property type="entry name" value="GH01279p"/>
    <property type="match status" value="1"/>
</dbReference>
<dbReference type="Gene3D" id="2.60.40.10">
    <property type="entry name" value="Immunoglobulins"/>
    <property type="match status" value="1"/>
</dbReference>
<dbReference type="PANTHER" id="PTHR24369:SF210">
    <property type="entry name" value="CHAOPTIN-RELATED"/>
    <property type="match status" value="1"/>
</dbReference>
<evidence type="ECO:0000256" key="2">
    <source>
        <dbReference type="ARBA" id="ARBA00022729"/>
    </source>
</evidence>
<dbReference type="PROSITE" id="PS51450">
    <property type="entry name" value="LRR"/>
    <property type="match status" value="4"/>
</dbReference>
<proteinExistence type="predicted"/>
<sequence length="1118" mass="129176">MVTVAVPASKYTRHCHIGSNTCHDPQKYNLPRPPSNAGETLNLQWFSERSCPFYQFKQSIPSEAPRYSKLLTSASTPLLESDCISSNTINYCHQSLLRFYAKNAPIAEDDILNHELPSFRFQDLESDITILDLSLQSCTSFLSSKNLEIQCQNCLDDHILYLHAPNGHHTRSSGNLQKLNASLSNDLSNCSQLISIAYPETTLAKHRFDRNICTRHFQEDDKDFHFSEGLDKCYITLRSIRAWYKLNEYKVSQIQRKPMNSDYCYFKHQNKDGFHTKTLQSPNSIDKQLVLVNIYNKDISYSWRSSIRFILSLIFYFTNIFNQFKTASCSHKSSYQNIYLNLSQTYTSKSVSRVQILLMLLLVLLIPTSAHIRHELGGAAPRGCWFVNKTASHLACQNRTTARLVLPPSVSRIELIRVTADTTAPLDALSVNRLRWIYSNISNLSGSLTSPINLLDLDISFNNLTKLKDYQFENYTQLLRLNISNNQINDIPRDAFKNMHEYLEVLCLAHNHMKAIPFQVFSHVSSIRHLDLSHNLLVTFLDHFFKFNRYIEVLQLNNNNITKITSNALVDLVELKGLDLSQNSLQSIAKGLFDSLLNLQYLNLANNPLTNMASGTFRGLLNLRELDLSGNKLTQLSFGLMHFSPLLKSLTLDNTQIETIHNSELLGVPRLEILNIRKNKKLKEIENYVLSDTPILKTLDISGNELMFLPRSIENLTMLRELDISSNPWACDCRMYWFASWARSKNATLKLSDLTCGPYAYPDDMLPTLQHLSCTSPRIIYKTPTKLYRLKTDALLECRYSANPHPSITWITPRREIYHWNPDPSIPDVFNKHPHAHDQNMTPLRVIPPRIQVLDNGTLWVKNVTRADCGRYTCYASNPIANTTEDVFLHIDPVDWNNIRIISLIVGTQSAAGFLGLTLLVQLFRYLLDKFGILNNFCSFCKRDKVSPRARQIFQMLDNIEQYKSQQLEKLRENYTQQVHRIRDNCTQQMEWIQSSYQSQAKHLKEFRDIGQAHLSTLRGQYCDQVKKVRDYSTGQMNWVRENYVFQRNKIRKFSAHKVLQLRETYKYQQQTLNKVLENLPSLYFENCRTGTCGKAESLVFEQDFEDVDCYIKAKMEK</sequence>
<dbReference type="Pfam" id="PF13927">
    <property type="entry name" value="Ig_3"/>
    <property type="match status" value="1"/>
</dbReference>
<dbReference type="InterPro" id="IPR007110">
    <property type="entry name" value="Ig-like_dom"/>
</dbReference>
<dbReference type="InterPro" id="IPR001611">
    <property type="entry name" value="Leu-rich_rpt"/>
</dbReference>
<dbReference type="InterPro" id="IPR013783">
    <property type="entry name" value="Ig-like_fold"/>
</dbReference>
<name>A0A9P0LM04_ACAOB</name>
<keyword evidence="4" id="KW-1015">Disulfide bond</keyword>
<evidence type="ECO:0000256" key="3">
    <source>
        <dbReference type="ARBA" id="ARBA00022737"/>
    </source>
</evidence>
<organism evidence="6 7">
    <name type="scientific">Acanthoscelides obtectus</name>
    <name type="common">Bean weevil</name>
    <name type="synonym">Bruchus obtectus</name>
    <dbReference type="NCBI Taxonomy" id="200917"/>
    <lineage>
        <taxon>Eukaryota</taxon>
        <taxon>Metazoa</taxon>
        <taxon>Ecdysozoa</taxon>
        <taxon>Arthropoda</taxon>
        <taxon>Hexapoda</taxon>
        <taxon>Insecta</taxon>
        <taxon>Pterygota</taxon>
        <taxon>Neoptera</taxon>
        <taxon>Endopterygota</taxon>
        <taxon>Coleoptera</taxon>
        <taxon>Polyphaga</taxon>
        <taxon>Cucujiformia</taxon>
        <taxon>Chrysomeloidea</taxon>
        <taxon>Chrysomelidae</taxon>
        <taxon>Bruchinae</taxon>
        <taxon>Bruchini</taxon>
        <taxon>Acanthoscelides</taxon>
    </lineage>
</organism>
<dbReference type="InterPro" id="IPR003591">
    <property type="entry name" value="Leu-rich_rpt_typical-subtyp"/>
</dbReference>
<gene>
    <name evidence="6" type="ORF">ACAOBT_LOCUS23047</name>
</gene>
<dbReference type="InterPro" id="IPR036179">
    <property type="entry name" value="Ig-like_dom_sf"/>
</dbReference>
<evidence type="ECO:0000313" key="6">
    <source>
        <dbReference type="EMBL" id="CAH1996136.1"/>
    </source>
</evidence>
<dbReference type="InterPro" id="IPR000483">
    <property type="entry name" value="Cys-rich_flank_reg_C"/>
</dbReference>
<evidence type="ECO:0000256" key="1">
    <source>
        <dbReference type="ARBA" id="ARBA00022614"/>
    </source>
</evidence>
<dbReference type="SMART" id="SM00409">
    <property type="entry name" value="IG"/>
    <property type="match status" value="1"/>
</dbReference>
<dbReference type="GO" id="GO:0005886">
    <property type="term" value="C:plasma membrane"/>
    <property type="evidence" value="ECO:0007669"/>
    <property type="project" value="TreeGrafter"/>
</dbReference>
<dbReference type="Gene3D" id="3.80.10.10">
    <property type="entry name" value="Ribonuclease Inhibitor"/>
    <property type="match status" value="3"/>
</dbReference>
<dbReference type="InterPro" id="IPR003599">
    <property type="entry name" value="Ig_sub"/>
</dbReference>
<dbReference type="Pfam" id="PF00560">
    <property type="entry name" value="LRR_1"/>
    <property type="match status" value="1"/>
</dbReference>
<dbReference type="SMART" id="SM00408">
    <property type="entry name" value="IGc2"/>
    <property type="match status" value="1"/>
</dbReference>
<dbReference type="EMBL" id="CAKOFQ010007250">
    <property type="protein sequence ID" value="CAH1996136.1"/>
    <property type="molecule type" value="Genomic_DNA"/>
</dbReference>
<evidence type="ECO:0000313" key="7">
    <source>
        <dbReference type="Proteomes" id="UP001152888"/>
    </source>
</evidence>
<dbReference type="InterPro" id="IPR050541">
    <property type="entry name" value="LRR_TM_domain-containing"/>
</dbReference>
<reference evidence="6" key="1">
    <citation type="submission" date="2022-03" db="EMBL/GenBank/DDBJ databases">
        <authorList>
            <person name="Sayadi A."/>
        </authorList>
    </citation>
    <scope>NUCLEOTIDE SEQUENCE</scope>
</reference>
<dbReference type="PROSITE" id="PS50835">
    <property type="entry name" value="IG_LIKE"/>
    <property type="match status" value="1"/>
</dbReference>
<dbReference type="PANTHER" id="PTHR24369">
    <property type="entry name" value="ANTIGEN BSP, PUTATIVE-RELATED"/>
    <property type="match status" value="1"/>
</dbReference>
<dbReference type="SMART" id="SM00082">
    <property type="entry name" value="LRRCT"/>
    <property type="match status" value="1"/>
</dbReference>
<dbReference type="OrthoDB" id="10061535at2759"/>
<dbReference type="InterPro" id="IPR003598">
    <property type="entry name" value="Ig_sub2"/>
</dbReference>
<dbReference type="Pfam" id="PF13855">
    <property type="entry name" value="LRR_8"/>
    <property type="match status" value="3"/>
</dbReference>
<dbReference type="SUPFAM" id="SSF48726">
    <property type="entry name" value="Immunoglobulin"/>
    <property type="match status" value="1"/>
</dbReference>
<keyword evidence="1" id="KW-0433">Leucine-rich repeat</keyword>
<comment type="caution">
    <text evidence="6">The sequence shown here is derived from an EMBL/GenBank/DDBJ whole genome shotgun (WGS) entry which is preliminary data.</text>
</comment>
<feature type="domain" description="Ig-like" evidence="5">
    <location>
        <begin position="777"/>
        <end position="890"/>
    </location>
</feature>